<evidence type="ECO:0000256" key="6">
    <source>
        <dbReference type="ARBA" id="ARBA00023136"/>
    </source>
</evidence>
<dbReference type="CDD" id="cd17324">
    <property type="entry name" value="MFS_NepI_like"/>
    <property type="match status" value="1"/>
</dbReference>
<feature type="transmembrane region" description="Helical" evidence="7">
    <location>
        <begin position="58"/>
        <end position="77"/>
    </location>
</feature>
<evidence type="ECO:0000256" key="5">
    <source>
        <dbReference type="ARBA" id="ARBA00022989"/>
    </source>
</evidence>
<dbReference type="PANTHER" id="PTHR43124">
    <property type="entry name" value="PURINE EFFLUX PUMP PBUE"/>
    <property type="match status" value="1"/>
</dbReference>
<keyword evidence="2" id="KW-0813">Transport</keyword>
<accession>A0ABN3Y526</accession>
<dbReference type="SUPFAM" id="SSF103473">
    <property type="entry name" value="MFS general substrate transporter"/>
    <property type="match status" value="1"/>
</dbReference>
<keyword evidence="10" id="KW-1185">Reference proteome</keyword>
<evidence type="ECO:0000256" key="3">
    <source>
        <dbReference type="ARBA" id="ARBA00022475"/>
    </source>
</evidence>
<dbReference type="InterPro" id="IPR020846">
    <property type="entry name" value="MFS_dom"/>
</dbReference>
<protein>
    <submittedName>
        <fullName evidence="9">MFS transporter</fullName>
    </submittedName>
</protein>
<dbReference type="EMBL" id="BAAAXQ010000039">
    <property type="protein sequence ID" value="GAA3017553.1"/>
    <property type="molecule type" value="Genomic_DNA"/>
</dbReference>
<feature type="transmembrane region" description="Helical" evidence="7">
    <location>
        <begin position="142"/>
        <end position="164"/>
    </location>
</feature>
<evidence type="ECO:0000256" key="1">
    <source>
        <dbReference type="ARBA" id="ARBA00004651"/>
    </source>
</evidence>
<comment type="subcellular location">
    <subcellularLocation>
        <location evidence="1">Cell membrane</location>
        <topology evidence="1">Multi-pass membrane protein</topology>
    </subcellularLocation>
</comment>
<feature type="domain" description="Major facilitator superfamily (MFS) profile" evidence="8">
    <location>
        <begin position="18"/>
        <end position="390"/>
    </location>
</feature>
<feature type="transmembrane region" description="Helical" evidence="7">
    <location>
        <begin position="278"/>
        <end position="296"/>
    </location>
</feature>
<keyword evidence="4 7" id="KW-0812">Transmembrane</keyword>
<evidence type="ECO:0000259" key="8">
    <source>
        <dbReference type="PROSITE" id="PS50850"/>
    </source>
</evidence>
<evidence type="ECO:0000313" key="9">
    <source>
        <dbReference type="EMBL" id="GAA3017553.1"/>
    </source>
</evidence>
<dbReference type="InterPro" id="IPR011701">
    <property type="entry name" value="MFS"/>
</dbReference>
<reference evidence="9 10" key="1">
    <citation type="journal article" date="2019" name="Int. J. Syst. Evol. Microbiol.">
        <title>The Global Catalogue of Microorganisms (GCM) 10K type strain sequencing project: providing services to taxonomists for standard genome sequencing and annotation.</title>
        <authorList>
            <consortium name="The Broad Institute Genomics Platform"/>
            <consortium name="The Broad Institute Genome Sequencing Center for Infectious Disease"/>
            <person name="Wu L."/>
            <person name="Ma J."/>
        </authorList>
    </citation>
    <scope>NUCLEOTIDE SEQUENCE [LARGE SCALE GENOMIC DNA]</scope>
    <source>
        <strain evidence="9 10">JCM 8736</strain>
    </source>
</reference>
<evidence type="ECO:0000313" key="10">
    <source>
        <dbReference type="Proteomes" id="UP001501577"/>
    </source>
</evidence>
<feature type="transmembrane region" description="Helical" evidence="7">
    <location>
        <begin position="16"/>
        <end position="38"/>
    </location>
</feature>
<organism evidence="9 10">
    <name type="scientific">Tetragenococcus solitarius</name>
    <dbReference type="NCBI Taxonomy" id="71453"/>
    <lineage>
        <taxon>Bacteria</taxon>
        <taxon>Bacillati</taxon>
        <taxon>Bacillota</taxon>
        <taxon>Bacilli</taxon>
        <taxon>Lactobacillales</taxon>
        <taxon>Enterococcaceae</taxon>
        <taxon>Tetragenococcus</taxon>
    </lineage>
</organism>
<comment type="caution">
    <text evidence="9">The sequence shown here is derived from an EMBL/GenBank/DDBJ whole genome shotgun (WGS) entry which is preliminary data.</text>
</comment>
<dbReference type="PROSITE" id="PS50850">
    <property type="entry name" value="MFS"/>
    <property type="match status" value="1"/>
</dbReference>
<dbReference type="InterPro" id="IPR050189">
    <property type="entry name" value="MFS_Efflux_Transporters"/>
</dbReference>
<dbReference type="Pfam" id="PF07690">
    <property type="entry name" value="MFS_1"/>
    <property type="match status" value="1"/>
</dbReference>
<feature type="transmembrane region" description="Helical" evidence="7">
    <location>
        <begin position="170"/>
        <end position="190"/>
    </location>
</feature>
<feature type="transmembrane region" description="Helical" evidence="7">
    <location>
        <begin position="247"/>
        <end position="271"/>
    </location>
</feature>
<dbReference type="RefSeq" id="WP_068709659.1">
    <property type="nucleotide sequence ID" value="NZ_BAAAXQ010000039.1"/>
</dbReference>
<proteinExistence type="predicted"/>
<feature type="transmembrane region" description="Helical" evidence="7">
    <location>
        <begin position="113"/>
        <end position="130"/>
    </location>
</feature>
<feature type="transmembrane region" description="Helical" evidence="7">
    <location>
        <begin position="366"/>
        <end position="385"/>
    </location>
</feature>
<feature type="transmembrane region" description="Helical" evidence="7">
    <location>
        <begin position="84"/>
        <end position="107"/>
    </location>
</feature>
<feature type="transmembrane region" description="Helical" evidence="7">
    <location>
        <begin position="337"/>
        <end position="360"/>
    </location>
</feature>
<evidence type="ECO:0000256" key="4">
    <source>
        <dbReference type="ARBA" id="ARBA00022692"/>
    </source>
</evidence>
<name>A0ABN3Y526_9ENTE</name>
<dbReference type="Gene3D" id="1.20.1250.20">
    <property type="entry name" value="MFS general substrate transporter like domains"/>
    <property type="match status" value="1"/>
</dbReference>
<evidence type="ECO:0000256" key="2">
    <source>
        <dbReference type="ARBA" id="ARBA00022448"/>
    </source>
</evidence>
<feature type="transmembrane region" description="Helical" evidence="7">
    <location>
        <begin position="302"/>
        <end position="325"/>
    </location>
</feature>
<dbReference type="Proteomes" id="UP001501577">
    <property type="component" value="Unassembled WGS sequence"/>
</dbReference>
<evidence type="ECO:0000256" key="7">
    <source>
        <dbReference type="SAM" id="Phobius"/>
    </source>
</evidence>
<dbReference type="PANTHER" id="PTHR43124:SF3">
    <property type="entry name" value="CHLORAMPHENICOL EFFLUX PUMP RV0191"/>
    <property type="match status" value="1"/>
</dbReference>
<keyword evidence="3" id="KW-1003">Cell membrane</keyword>
<feature type="transmembrane region" description="Helical" evidence="7">
    <location>
        <begin position="210"/>
        <end position="227"/>
    </location>
</feature>
<gene>
    <name evidence="9" type="ORF">GCM10019998_12220</name>
</gene>
<keyword evidence="5 7" id="KW-1133">Transmembrane helix</keyword>
<keyword evidence="6 7" id="KW-0472">Membrane</keyword>
<sequence length="395" mass="42492">MEHSSKKKRVRDKLPLFSLLAFSMAGFICIMTETMPSGLLPQISEGLNITSAQAGQLVTWYAVGSFIAAIPITLVTQSLRRKPLFLLAIGLFFVLNSVTALSSSYVITLTARFIAGIGAGIVWSMLAGYARRLVPPHLRGKATAIVFAGTPVALSIGVPIGTFLGSLVGWRAVFMTMSLLTFFLMIWILFKIPDFKGAPKSKRIRLFSVLKIRGVLPILAVVIFWMVSHNILYTYIAVFLASTGLELSVSTALLVFGILSIGGIWLTGIFIDSYLRSLVLISLSGFLVTAILFQFFTQQLFLVYIGIVLWGLTFGGAATLIQTALAQAVGETNVDVAMSISATSWNIAIAGGGALGGLLYDSLGTASFTPTIITLLILALIVVFLNKRYAFPSNA</sequence>
<dbReference type="InterPro" id="IPR036259">
    <property type="entry name" value="MFS_trans_sf"/>
</dbReference>